<evidence type="ECO:0000259" key="6">
    <source>
        <dbReference type="PROSITE" id="PS51332"/>
    </source>
</evidence>
<dbReference type="Gene3D" id="3.80.30.20">
    <property type="entry name" value="tm_1862 like domain"/>
    <property type="match status" value="1"/>
</dbReference>
<dbReference type="InterPro" id="IPR058240">
    <property type="entry name" value="rSAM_sf"/>
</dbReference>
<name>A0A1E3XG27_9BACT</name>
<dbReference type="SFLD" id="SFLDG01082">
    <property type="entry name" value="B12-binding_domain_containing"/>
    <property type="match status" value="1"/>
</dbReference>
<dbReference type="PATRIC" id="fig|1872076.5.peg.350"/>
<keyword evidence="5" id="KW-0411">Iron-sulfur</keyword>
<dbReference type="InterPro" id="IPR006638">
    <property type="entry name" value="Elp3/MiaA/NifB-like_rSAM"/>
</dbReference>
<dbReference type="SFLD" id="SFLDS00029">
    <property type="entry name" value="Radical_SAM"/>
    <property type="match status" value="1"/>
</dbReference>
<dbReference type="CDD" id="cd01335">
    <property type="entry name" value="Radical_SAM"/>
    <property type="match status" value="1"/>
</dbReference>
<dbReference type="GO" id="GO:0046872">
    <property type="term" value="F:metal ion binding"/>
    <property type="evidence" value="ECO:0007669"/>
    <property type="project" value="UniProtKB-KW"/>
</dbReference>
<comment type="caution">
    <text evidence="8">The sequence shown here is derived from an EMBL/GenBank/DDBJ whole genome shotgun (WGS) entry which is preliminary data.</text>
</comment>
<dbReference type="PANTHER" id="PTHR43409">
    <property type="entry name" value="ANAEROBIC MAGNESIUM-PROTOPORPHYRIN IX MONOMETHYL ESTER CYCLASE-RELATED"/>
    <property type="match status" value="1"/>
</dbReference>
<dbReference type="PROSITE" id="PS51918">
    <property type="entry name" value="RADICAL_SAM"/>
    <property type="match status" value="1"/>
</dbReference>
<evidence type="ECO:0000256" key="5">
    <source>
        <dbReference type="ARBA" id="ARBA00023014"/>
    </source>
</evidence>
<dbReference type="InterPro" id="IPR034466">
    <property type="entry name" value="Methyltransferase_Class_B"/>
</dbReference>
<gene>
    <name evidence="8" type="ORF">SCARUB_00316</name>
</gene>
<evidence type="ECO:0000256" key="4">
    <source>
        <dbReference type="ARBA" id="ARBA00023004"/>
    </source>
</evidence>
<evidence type="ECO:0000313" key="8">
    <source>
        <dbReference type="EMBL" id="ODS34581.1"/>
    </source>
</evidence>
<evidence type="ECO:0000259" key="7">
    <source>
        <dbReference type="PROSITE" id="PS51918"/>
    </source>
</evidence>
<dbReference type="SFLD" id="SFLDG01123">
    <property type="entry name" value="methyltransferase_(Class_B)"/>
    <property type="match status" value="1"/>
</dbReference>
<dbReference type="Proteomes" id="UP000094056">
    <property type="component" value="Unassembled WGS sequence"/>
</dbReference>
<accession>A0A1E3XG27</accession>
<dbReference type="InterPro" id="IPR023404">
    <property type="entry name" value="rSAM_horseshoe"/>
</dbReference>
<dbReference type="Gene3D" id="3.40.50.280">
    <property type="entry name" value="Cobalamin-binding domain"/>
    <property type="match status" value="1"/>
</dbReference>
<dbReference type="PROSITE" id="PS51332">
    <property type="entry name" value="B12_BINDING"/>
    <property type="match status" value="1"/>
</dbReference>
<feature type="domain" description="B12-binding" evidence="6">
    <location>
        <begin position="1"/>
        <end position="130"/>
    </location>
</feature>
<dbReference type="SMART" id="SM00729">
    <property type="entry name" value="Elp3"/>
    <property type="match status" value="1"/>
</dbReference>
<comment type="cofactor">
    <cofactor evidence="1">
        <name>[4Fe-4S] cluster</name>
        <dbReference type="ChEBI" id="CHEBI:49883"/>
    </cofactor>
</comment>
<dbReference type="InterPro" id="IPR051198">
    <property type="entry name" value="BchE-like"/>
</dbReference>
<evidence type="ECO:0000256" key="2">
    <source>
        <dbReference type="ARBA" id="ARBA00022691"/>
    </source>
</evidence>
<evidence type="ECO:0000256" key="1">
    <source>
        <dbReference type="ARBA" id="ARBA00001966"/>
    </source>
</evidence>
<keyword evidence="3" id="KW-0479">Metal-binding</keyword>
<dbReference type="EMBL" id="MAYW01000004">
    <property type="protein sequence ID" value="ODS34581.1"/>
    <property type="molecule type" value="Genomic_DNA"/>
</dbReference>
<keyword evidence="4" id="KW-0408">Iron</keyword>
<protein>
    <submittedName>
        <fullName evidence="8">Oxidoreductase</fullName>
    </submittedName>
</protein>
<dbReference type="AlphaFoldDB" id="A0A1E3XG27"/>
<dbReference type="GO" id="GO:0031419">
    <property type="term" value="F:cobalamin binding"/>
    <property type="evidence" value="ECO:0007669"/>
    <property type="project" value="InterPro"/>
</dbReference>
<reference evidence="8 9" key="1">
    <citation type="submission" date="2016-07" db="EMBL/GenBank/DDBJ databases">
        <title>Draft genome of Scalindua rubra, obtained from a brine-seawater interface in the Red Sea, sheds light on salt adaptation in anammox bacteria.</title>
        <authorList>
            <person name="Speth D.R."/>
            <person name="Lagkouvardos I."/>
            <person name="Wang Y."/>
            <person name="Qian P.-Y."/>
            <person name="Dutilh B.E."/>
            <person name="Jetten M.S."/>
        </authorList>
    </citation>
    <scope>NUCLEOTIDE SEQUENCE [LARGE SCALE GENOMIC DNA]</scope>
    <source>
        <strain evidence="8">BSI-1</strain>
    </source>
</reference>
<evidence type="ECO:0000313" key="9">
    <source>
        <dbReference type="Proteomes" id="UP000094056"/>
    </source>
</evidence>
<dbReference type="GO" id="GO:0051539">
    <property type="term" value="F:4 iron, 4 sulfur cluster binding"/>
    <property type="evidence" value="ECO:0007669"/>
    <property type="project" value="UniProtKB-KW"/>
</dbReference>
<proteinExistence type="predicted"/>
<dbReference type="InterPro" id="IPR007197">
    <property type="entry name" value="rSAM"/>
</dbReference>
<dbReference type="GO" id="GO:0003824">
    <property type="term" value="F:catalytic activity"/>
    <property type="evidence" value="ECO:0007669"/>
    <property type="project" value="InterPro"/>
</dbReference>
<dbReference type="Pfam" id="PF02310">
    <property type="entry name" value="B12-binding"/>
    <property type="match status" value="1"/>
</dbReference>
<sequence length="517" mass="60165">MKVVLVSTDYTKVAMGVRTLSSCLLEQGFATSIVLMQDENYKKFQWEGLYSVCKDADLIGISCMTHSVKKAIEVKQALESRTSAKCVIGGIHASLDPESLLEYFDLVCHGEGEDVIVELARCLSNMERYDDIQGLWIKNASKVTRNQSIPLQRNIDKYPLPDYDLKHQFIIEGNHLVPMKPVPLHIEVDSFVVLGSRGCPHHCNYCSNQKLKQDFAWRKRVRHYSIDYLINHLKSVCRTFPMVRSFWIEDDTFFAKKIENIEEFAQRYKKEIGKPFKVLISPWTYKEEKIKPLIDAGMNELIMGIQSGSENVNKNIYGRNLSNDKILKIAYSLHKYSPMTIYYDFIVLNPFETVDDLVSTIRFMKKLPTPFFIFNNSLAFYPKTQLYEWAVKEGLDVSRRVQHFPSYIGYDVLRYENIHHKILHFVLLLMAGKASSFRIGKIPRVLTSEPFIYFYKLIDTKTTNRVVTILCSLLVYVRWKMIIKKLLGPKLTRKLMLMSYKLRDLKEDLMAMRVMVK</sequence>
<feature type="domain" description="Radical SAM core" evidence="7">
    <location>
        <begin position="185"/>
        <end position="414"/>
    </location>
</feature>
<dbReference type="Pfam" id="PF04055">
    <property type="entry name" value="Radical_SAM"/>
    <property type="match status" value="1"/>
</dbReference>
<evidence type="ECO:0000256" key="3">
    <source>
        <dbReference type="ARBA" id="ARBA00022723"/>
    </source>
</evidence>
<organism evidence="8 9">
    <name type="scientific">Candidatus Scalindua rubra</name>
    <dbReference type="NCBI Taxonomy" id="1872076"/>
    <lineage>
        <taxon>Bacteria</taxon>
        <taxon>Pseudomonadati</taxon>
        <taxon>Planctomycetota</taxon>
        <taxon>Candidatus Brocadiia</taxon>
        <taxon>Candidatus Brocadiales</taxon>
        <taxon>Candidatus Scalinduaceae</taxon>
        <taxon>Candidatus Scalindua</taxon>
    </lineage>
</organism>
<dbReference type="InterPro" id="IPR006158">
    <property type="entry name" value="Cobalamin-bd"/>
</dbReference>
<dbReference type="SUPFAM" id="SSF102114">
    <property type="entry name" value="Radical SAM enzymes"/>
    <property type="match status" value="1"/>
</dbReference>
<keyword evidence="2" id="KW-0949">S-adenosyl-L-methionine</keyword>